<dbReference type="EMBL" id="CP002408">
    <property type="protein sequence ID" value="AFU57255.1"/>
    <property type="molecule type" value="Genomic_DNA"/>
</dbReference>
<dbReference type="Pfam" id="PF01548">
    <property type="entry name" value="DEDD_Tnp_IS110"/>
    <property type="match status" value="1"/>
</dbReference>
<accession>K0ICF7</accession>
<dbReference type="STRING" id="1237085.Ngar_c03070"/>
<protein>
    <submittedName>
        <fullName evidence="2">Putative transposase</fullName>
    </submittedName>
</protein>
<gene>
    <name evidence="2" type="ordered locus">Ngar_c03070</name>
</gene>
<dbReference type="PANTHER" id="PTHR33055">
    <property type="entry name" value="TRANSPOSASE FOR INSERTION SEQUENCE ELEMENT IS1111A"/>
    <property type="match status" value="1"/>
</dbReference>
<dbReference type="PANTHER" id="PTHR33055:SF17">
    <property type="entry name" value="THIRD ORF IN TRANSPOSON ISC1491"/>
    <property type="match status" value="1"/>
</dbReference>
<dbReference type="KEGG" id="nga:Ngar_c03070"/>
<reference evidence="2 3" key="1">
    <citation type="journal article" date="2012" name="Environ. Microbiol.">
        <title>The genome of the ammonia-oxidizing Candidatus Nitrososphaera gargensis: insights into metabolic versatility and environmental adaptations.</title>
        <authorList>
            <person name="Spang A."/>
            <person name="Poehlein A."/>
            <person name="Offre P."/>
            <person name="Zumbragel S."/>
            <person name="Haider S."/>
            <person name="Rychlik N."/>
            <person name="Nowka B."/>
            <person name="Schmeisser C."/>
            <person name="Lebedeva E.V."/>
            <person name="Rattei T."/>
            <person name="Bohm C."/>
            <person name="Schmid M."/>
            <person name="Galushko A."/>
            <person name="Hatzenpichler R."/>
            <person name="Weinmaier T."/>
            <person name="Daniel R."/>
            <person name="Schleper C."/>
            <person name="Spieck E."/>
            <person name="Streit W."/>
            <person name="Wagner M."/>
        </authorList>
    </citation>
    <scope>NUCLEOTIDE SEQUENCE [LARGE SCALE GENOMIC DNA]</scope>
    <source>
        <strain evidence="3">Ga9.2</strain>
    </source>
</reference>
<evidence type="ECO:0000259" key="1">
    <source>
        <dbReference type="Pfam" id="PF01548"/>
    </source>
</evidence>
<name>K0ICF7_NITGG</name>
<dbReference type="InParanoid" id="K0ICF7"/>
<dbReference type="HOGENOM" id="CLU_1870803_0_0_2"/>
<dbReference type="BioCyc" id="CNIT1237085:G1324-307-MONOMER"/>
<dbReference type="Proteomes" id="UP000008037">
    <property type="component" value="Chromosome"/>
</dbReference>
<evidence type="ECO:0000313" key="3">
    <source>
        <dbReference type="Proteomes" id="UP000008037"/>
    </source>
</evidence>
<dbReference type="GO" id="GO:0004803">
    <property type="term" value="F:transposase activity"/>
    <property type="evidence" value="ECO:0007669"/>
    <property type="project" value="InterPro"/>
</dbReference>
<dbReference type="InterPro" id="IPR047650">
    <property type="entry name" value="Transpos_IS110"/>
</dbReference>
<dbReference type="GO" id="GO:0003677">
    <property type="term" value="F:DNA binding"/>
    <property type="evidence" value="ECO:0007669"/>
    <property type="project" value="InterPro"/>
</dbReference>
<keyword evidence="3" id="KW-1185">Reference proteome</keyword>
<sequence length="136" mass="15715">MRRKDMEREYNNLAIDVGKRKCRAAVKDSDGNILDEFFFANDLDGRTRLVEAAHKYYPCRAVLESTGNMWIKVHDALEESGIDTKVAHPYKTRIIAEARIKSDKLDARILADLLRADLIYGSYVPPKEFREKRGRL</sequence>
<dbReference type="AlphaFoldDB" id="K0ICF7"/>
<dbReference type="GO" id="GO:0006313">
    <property type="term" value="P:DNA transposition"/>
    <property type="evidence" value="ECO:0007669"/>
    <property type="project" value="InterPro"/>
</dbReference>
<feature type="domain" description="Transposase IS110-like N-terminal" evidence="1">
    <location>
        <begin position="14"/>
        <end position="118"/>
    </location>
</feature>
<evidence type="ECO:0000313" key="2">
    <source>
        <dbReference type="EMBL" id="AFU57255.1"/>
    </source>
</evidence>
<dbReference type="InterPro" id="IPR002525">
    <property type="entry name" value="Transp_IS110-like_N"/>
</dbReference>
<organism evidence="2 3">
    <name type="scientific">Nitrososphaera gargensis (strain Ga9.2)</name>
    <dbReference type="NCBI Taxonomy" id="1237085"/>
    <lineage>
        <taxon>Archaea</taxon>
        <taxon>Nitrososphaerota</taxon>
        <taxon>Nitrososphaeria</taxon>
        <taxon>Nitrososphaerales</taxon>
        <taxon>Nitrososphaeraceae</taxon>
        <taxon>Nitrososphaera</taxon>
    </lineage>
</organism>
<proteinExistence type="predicted"/>